<dbReference type="GO" id="GO:0003676">
    <property type="term" value="F:nucleic acid binding"/>
    <property type="evidence" value="ECO:0007669"/>
    <property type="project" value="InterPro"/>
</dbReference>
<gene>
    <name evidence="4" type="primary">LOC116286880</name>
</gene>
<feature type="region of interest" description="Disordered" evidence="1">
    <location>
        <begin position="193"/>
        <end position="238"/>
    </location>
</feature>
<dbReference type="PANTHER" id="PTHR37984">
    <property type="entry name" value="PROTEIN CBG26694"/>
    <property type="match status" value="1"/>
</dbReference>
<dbReference type="SUPFAM" id="SSF53098">
    <property type="entry name" value="Ribonuclease H-like"/>
    <property type="match status" value="1"/>
</dbReference>
<protein>
    <submittedName>
        <fullName evidence="4">Uncharacterized protein K02A2.6-like</fullName>
    </submittedName>
</protein>
<accession>A0A6P8H0X3</accession>
<reference evidence="4" key="1">
    <citation type="submission" date="2025-08" db="UniProtKB">
        <authorList>
            <consortium name="RefSeq"/>
        </authorList>
    </citation>
    <scope>IDENTIFICATION</scope>
    <source>
        <tissue evidence="4">Tentacle</tissue>
    </source>
</reference>
<evidence type="ECO:0000256" key="1">
    <source>
        <dbReference type="SAM" id="MobiDB-lite"/>
    </source>
</evidence>
<dbReference type="InParanoid" id="A0A6P8H0X3"/>
<dbReference type="PANTHER" id="PTHR37984:SF7">
    <property type="entry name" value="INTEGRASE CATALYTIC DOMAIN-CONTAINING PROTEIN"/>
    <property type="match status" value="1"/>
</dbReference>
<dbReference type="FunFam" id="3.30.420.10:FF:000063">
    <property type="entry name" value="Retrovirus-related Pol polyprotein from transposon 297-like Protein"/>
    <property type="match status" value="1"/>
</dbReference>
<keyword evidence="3" id="KW-1185">Reference proteome</keyword>
<dbReference type="GeneID" id="116286880"/>
<dbReference type="OrthoDB" id="5976842at2759"/>
<sequence>MKQIFSEQGVPKIVRSDNGPHYSSASFHEFAKEYGFEHITSSPHYPQSNGFIENQVKTVKAVLHKTARTNEDPYMALLCLRSTPIDSKLPSPSELLLGRKLQDNLPRSITRNQNNEEIIERLKKRQELQKHYYDRNTKTIPDLLPGQNINIQNPSTKKWGPATVKEKLDQPRSYTVTTPKGGELRRNRTHIREALPSPIGHQSPPAESPGTEVSNPAPHNGMITTRSGRVVKPPERYI</sequence>
<feature type="compositionally biased region" description="Polar residues" evidence="1">
    <location>
        <begin position="147"/>
        <end position="156"/>
    </location>
</feature>
<feature type="domain" description="Integrase catalytic" evidence="2">
    <location>
        <begin position="1"/>
        <end position="126"/>
    </location>
</feature>
<dbReference type="InterPro" id="IPR001584">
    <property type="entry name" value="Integrase_cat-core"/>
</dbReference>
<dbReference type="Proteomes" id="UP000515163">
    <property type="component" value="Unplaced"/>
</dbReference>
<name>A0A6P8H0X3_ACTTE</name>
<dbReference type="AlphaFoldDB" id="A0A6P8H0X3"/>
<dbReference type="InterPro" id="IPR036397">
    <property type="entry name" value="RNaseH_sf"/>
</dbReference>
<dbReference type="GO" id="GO:0015074">
    <property type="term" value="P:DNA integration"/>
    <property type="evidence" value="ECO:0007669"/>
    <property type="project" value="InterPro"/>
</dbReference>
<dbReference type="RefSeq" id="XP_031549328.1">
    <property type="nucleotide sequence ID" value="XM_031693468.1"/>
</dbReference>
<evidence type="ECO:0000313" key="3">
    <source>
        <dbReference type="Proteomes" id="UP000515163"/>
    </source>
</evidence>
<dbReference type="InterPro" id="IPR050951">
    <property type="entry name" value="Retrovirus_Pol_polyprotein"/>
</dbReference>
<organism evidence="3 4">
    <name type="scientific">Actinia tenebrosa</name>
    <name type="common">Australian red waratah sea anemone</name>
    <dbReference type="NCBI Taxonomy" id="6105"/>
    <lineage>
        <taxon>Eukaryota</taxon>
        <taxon>Metazoa</taxon>
        <taxon>Cnidaria</taxon>
        <taxon>Anthozoa</taxon>
        <taxon>Hexacorallia</taxon>
        <taxon>Actiniaria</taxon>
        <taxon>Actiniidae</taxon>
        <taxon>Actinia</taxon>
    </lineage>
</organism>
<dbReference type="KEGG" id="aten:116286880"/>
<dbReference type="PROSITE" id="PS50994">
    <property type="entry name" value="INTEGRASE"/>
    <property type="match status" value="1"/>
</dbReference>
<dbReference type="Pfam" id="PF00665">
    <property type="entry name" value="rve"/>
    <property type="match status" value="1"/>
</dbReference>
<dbReference type="Gene3D" id="3.30.420.10">
    <property type="entry name" value="Ribonuclease H-like superfamily/Ribonuclease H"/>
    <property type="match status" value="1"/>
</dbReference>
<evidence type="ECO:0000259" key="2">
    <source>
        <dbReference type="PROSITE" id="PS50994"/>
    </source>
</evidence>
<dbReference type="InterPro" id="IPR012337">
    <property type="entry name" value="RNaseH-like_sf"/>
</dbReference>
<proteinExistence type="predicted"/>
<evidence type="ECO:0000313" key="4">
    <source>
        <dbReference type="RefSeq" id="XP_031549328.1"/>
    </source>
</evidence>
<feature type="region of interest" description="Disordered" evidence="1">
    <location>
        <begin position="139"/>
        <end position="159"/>
    </location>
</feature>